<gene>
    <name evidence="8" type="ORF">DGAL_LOCUS9527</name>
</gene>
<dbReference type="InterPro" id="IPR001073">
    <property type="entry name" value="C1q_dom"/>
</dbReference>
<dbReference type="PROSITE" id="PS50871">
    <property type="entry name" value="C1Q"/>
    <property type="match status" value="1"/>
</dbReference>
<dbReference type="GO" id="GO:0005581">
    <property type="term" value="C:collagen trimer"/>
    <property type="evidence" value="ECO:0007669"/>
    <property type="project" value="UniProtKB-KW"/>
</dbReference>
<keyword evidence="2" id="KW-0964">Secreted</keyword>
<dbReference type="Pfam" id="PF01410">
    <property type="entry name" value="COLFI"/>
    <property type="match status" value="1"/>
</dbReference>
<keyword evidence="4" id="KW-0176">Collagen</keyword>
<dbReference type="PANTHER" id="PTHR22923:SF62">
    <property type="entry name" value="CVP18"/>
    <property type="match status" value="1"/>
</dbReference>
<dbReference type="InterPro" id="IPR050822">
    <property type="entry name" value="Cerebellin_Synaptic_Org"/>
</dbReference>
<dbReference type="InterPro" id="IPR000885">
    <property type="entry name" value="Fib_collagen_C"/>
</dbReference>
<evidence type="ECO:0000313" key="9">
    <source>
        <dbReference type="Proteomes" id="UP000789390"/>
    </source>
</evidence>
<dbReference type="EMBL" id="CAKKLH010000223">
    <property type="protein sequence ID" value="CAH0106372.1"/>
    <property type="molecule type" value="Genomic_DNA"/>
</dbReference>
<comment type="subcellular location">
    <subcellularLocation>
        <location evidence="1">Secreted</location>
    </subcellularLocation>
</comment>
<evidence type="ECO:0000256" key="1">
    <source>
        <dbReference type="ARBA" id="ARBA00004613"/>
    </source>
</evidence>
<dbReference type="GO" id="GO:0005615">
    <property type="term" value="C:extracellular space"/>
    <property type="evidence" value="ECO:0007669"/>
    <property type="project" value="TreeGrafter"/>
</dbReference>
<dbReference type="SMART" id="SM00038">
    <property type="entry name" value="COLFI"/>
    <property type="match status" value="1"/>
</dbReference>
<organism evidence="8 9">
    <name type="scientific">Daphnia galeata</name>
    <dbReference type="NCBI Taxonomy" id="27404"/>
    <lineage>
        <taxon>Eukaryota</taxon>
        <taxon>Metazoa</taxon>
        <taxon>Ecdysozoa</taxon>
        <taxon>Arthropoda</taxon>
        <taxon>Crustacea</taxon>
        <taxon>Branchiopoda</taxon>
        <taxon>Diplostraca</taxon>
        <taxon>Cladocera</taxon>
        <taxon>Anomopoda</taxon>
        <taxon>Daphniidae</taxon>
        <taxon>Daphnia</taxon>
    </lineage>
</organism>
<dbReference type="Pfam" id="PF00386">
    <property type="entry name" value="C1q"/>
    <property type="match status" value="1"/>
</dbReference>
<feature type="transmembrane region" description="Helical" evidence="6">
    <location>
        <begin position="12"/>
        <end position="30"/>
    </location>
</feature>
<evidence type="ECO:0000256" key="6">
    <source>
        <dbReference type="SAM" id="Phobius"/>
    </source>
</evidence>
<keyword evidence="3" id="KW-0732">Signal</keyword>
<dbReference type="OrthoDB" id="6359386at2759"/>
<keyword evidence="6" id="KW-1133">Transmembrane helix</keyword>
<protein>
    <recommendedName>
        <fullName evidence="7">C1q domain-containing protein</fullName>
    </recommendedName>
</protein>
<dbReference type="SMART" id="SM00110">
    <property type="entry name" value="C1Q"/>
    <property type="match status" value="1"/>
</dbReference>
<sequence length="471" mass="52521">MPQFCTMSINQVGIFFILMCPITFSSGTLVTSEELKELKLEFKQLETKLETKLNQLKEINIRLEQKVTQLEAKNAELEIKVQLQAPGSNNCETITQLTAKLNGIPRTCQDLRAADPSLPSGMHWIDPDGQSVGDSPIYVYCDMTTGSTAILHDSESPIDVGHCAEPGCYSRSINYNASIGQIKALAELSAECHQSIKYNCNYAPFEFDKVPYAWWIDRDGNSQYFWAGSNAGGLPRKHFCQCGIDGNCVDNSLKCNCDIAAPIQLADEGVIEDKNVLPVTQLNFGRTLLETSSGSTMMESVYCDFTKLYDNAGVQKWIGYVDVKSAPVHFYVQRNSNFTAERTPITFDLARTNKGNAMNLTSGIFTAPLTGIYFFSFTGHARFQNSTFVHLGVCLYFNGDYIGESHVDERNTITGQRSTVSLQSTLNLKSDDQVWVQINYIDPEVVLDDDANNHFTHFTGFMLEEEIVTTI</sequence>
<dbReference type="Proteomes" id="UP000789390">
    <property type="component" value="Unassembled WGS sequence"/>
</dbReference>
<evidence type="ECO:0000256" key="3">
    <source>
        <dbReference type="ARBA" id="ARBA00022729"/>
    </source>
</evidence>
<proteinExistence type="predicted"/>
<feature type="domain" description="C1q" evidence="7">
    <location>
        <begin position="323"/>
        <end position="469"/>
    </location>
</feature>
<keyword evidence="9" id="KW-1185">Reference proteome</keyword>
<dbReference type="NCBIfam" id="NF040941">
    <property type="entry name" value="GGGWT_bact"/>
    <property type="match status" value="1"/>
</dbReference>
<name>A0A8J2RZJ5_9CRUS</name>
<evidence type="ECO:0000259" key="7">
    <source>
        <dbReference type="PROSITE" id="PS50871"/>
    </source>
</evidence>
<keyword evidence="5" id="KW-0175">Coiled coil</keyword>
<reference evidence="8" key="1">
    <citation type="submission" date="2021-11" db="EMBL/GenBank/DDBJ databases">
        <authorList>
            <person name="Schell T."/>
        </authorList>
    </citation>
    <scope>NUCLEOTIDE SEQUENCE</scope>
    <source>
        <strain evidence="8">M5</strain>
    </source>
</reference>
<comment type="caution">
    <text evidence="8">The sequence shown here is derived from an EMBL/GenBank/DDBJ whole genome shotgun (WGS) entry which is preliminary data.</text>
</comment>
<dbReference type="PANTHER" id="PTHR22923">
    <property type="entry name" value="CEREBELLIN-RELATED"/>
    <property type="match status" value="1"/>
</dbReference>
<evidence type="ECO:0000256" key="2">
    <source>
        <dbReference type="ARBA" id="ARBA00022525"/>
    </source>
</evidence>
<dbReference type="AlphaFoldDB" id="A0A8J2RZJ5"/>
<dbReference type="InterPro" id="IPR036056">
    <property type="entry name" value="Fibrinogen-like_C"/>
</dbReference>
<keyword evidence="6" id="KW-0812">Transmembrane</keyword>
<dbReference type="Gene3D" id="2.60.120.1000">
    <property type="match status" value="1"/>
</dbReference>
<feature type="coiled-coil region" evidence="5">
    <location>
        <begin position="35"/>
        <end position="80"/>
    </location>
</feature>
<evidence type="ECO:0000256" key="4">
    <source>
        <dbReference type="ARBA" id="ARBA00023119"/>
    </source>
</evidence>
<evidence type="ECO:0000313" key="8">
    <source>
        <dbReference type="EMBL" id="CAH0106372.1"/>
    </source>
</evidence>
<dbReference type="GO" id="GO:0005201">
    <property type="term" value="F:extracellular matrix structural constituent"/>
    <property type="evidence" value="ECO:0007669"/>
    <property type="project" value="InterPro"/>
</dbReference>
<accession>A0A8J2RZJ5</accession>
<dbReference type="Gene3D" id="2.60.120.40">
    <property type="match status" value="1"/>
</dbReference>
<dbReference type="SUPFAM" id="SSF56496">
    <property type="entry name" value="Fibrinogen C-terminal domain-like"/>
    <property type="match status" value="1"/>
</dbReference>
<dbReference type="InterPro" id="IPR008983">
    <property type="entry name" value="Tumour_necrosis_fac-like_dom"/>
</dbReference>
<evidence type="ECO:0000256" key="5">
    <source>
        <dbReference type="SAM" id="Coils"/>
    </source>
</evidence>
<dbReference type="SUPFAM" id="SSF49842">
    <property type="entry name" value="TNF-like"/>
    <property type="match status" value="1"/>
</dbReference>
<keyword evidence="6" id="KW-0472">Membrane</keyword>